<proteinExistence type="predicted"/>
<sequence>MKLSLQLCFLFAIVTFTGITLKAQVLNSSSFVVKGKVLNASKKKWDLATTSFFDKQRFHVPVSADGTFNASIPIDSIQDVYLYLNNKAIPIYAYSGDTIELTWDAKDFKSTFTIKSPIPDRHLDLQTNIKIYHEFDESTSSLNQKLYMERNAHDSLKYRWVNEHFNKQLKFILEDTTHFTSTIRNFILDAYYSHINLLLSYNLSNLSSLKPDRSYVNPNNSAEIGTHLSIMPDYKGLSYSDFCISPAYRDFIYNYCRSDKPFTYTIDYARASHPEELISGSSVKDAYYRALANIKVYTIRDWVATKIITSGFSFAPFDECESALNDFLTICKTEPFKDSLSTFYDSVKKFASGQPAPDFTLKDENGKYVSLSSFKGNVVHIDFWGVGCPPCRFDISNFVPQLHEKYHEKDVVFINICIDSDEETWKKAIADLKLEGVNLFAEGGTSNPVWSLYNVLAVPHYMVLDREGRFVAYNAARGGQFLPDNIKNIDKALGME</sequence>
<dbReference type="GO" id="GO:0017004">
    <property type="term" value="P:cytochrome complex assembly"/>
    <property type="evidence" value="ECO:0007669"/>
    <property type="project" value="UniProtKB-KW"/>
</dbReference>
<dbReference type="GO" id="GO:0030313">
    <property type="term" value="C:cell envelope"/>
    <property type="evidence" value="ECO:0007669"/>
    <property type="project" value="UniProtKB-SubCell"/>
</dbReference>
<organism evidence="6">
    <name type="scientific">Roseihalotalea indica</name>
    <dbReference type="NCBI Taxonomy" id="2867963"/>
    <lineage>
        <taxon>Bacteria</taxon>
        <taxon>Pseudomonadati</taxon>
        <taxon>Bacteroidota</taxon>
        <taxon>Cytophagia</taxon>
        <taxon>Cytophagales</taxon>
        <taxon>Catalimonadaceae</taxon>
        <taxon>Roseihalotalea</taxon>
    </lineage>
</organism>
<evidence type="ECO:0000256" key="3">
    <source>
        <dbReference type="ARBA" id="ARBA00023157"/>
    </source>
</evidence>
<evidence type="ECO:0000256" key="4">
    <source>
        <dbReference type="ARBA" id="ARBA00023284"/>
    </source>
</evidence>
<dbReference type="PROSITE" id="PS51352">
    <property type="entry name" value="THIOREDOXIN_2"/>
    <property type="match status" value="1"/>
</dbReference>
<keyword evidence="2" id="KW-0201">Cytochrome c-type biogenesis</keyword>
<accession>A0AA49GNI8</accession>
<dbReference type="CDD" id="cd02966">
    <property type="entry name" value="TlpA_like_family"/>
    <property type="match status" value="1"/>
</dbReference>
<evidence type="ECO:0000256" key="1">
    <source>
        <dbReference type="ARBA" id="ARBA00004196"/>
    </source>
</evidence>
<dbReference type="Pfam" id="PF08534">
    <property type="entry name" value="Redoxin"/>
    <property type="match status" value="1"/>
</dbReference>
<dbReference type="EMBL" id="CP120682">
    <property type="protein sequence ID" value="WKN37056.1"/>
    <property type="molecule type" value="Genomic_DNA"/>
</dbReference>
<evidence type="ECO:0000313" key="6">
    <source>
        <dbReference type="EMBL" id="WKN37056.1"/>
    </source>
</evidence>
<dbReference type="AlphaFoldDB" id="A0AA49GNI8"/>
<protein>
    <submittedName>
        <fullName evidence="6">TlpA disulfide reductase family protein</fullName>
    </submittedName>
</protein>
<keyword evidence="4" id="KW-0676">Redox-active center</keyword>
<reference evidence="6" key="2">
    <citation type="journal article" date="2024" name="Antonie Van Leeuwenhoek">
        <title>Roseihalotalea indica gen. nov., sp. nov., a halophilic Bacteroidetes from mesopelagic Southwest Indian Ocean with higher carbohydrate metabolic potential.</title>
        <authorList>
            <person name="Chen B."/>
            <person name="Zhang M."/>
            <person name="Lin D."/>
            <person name="Ye J."/>
            <person name="Tang K."/>
        </authorList>
    </citation>
    <scope>NUCLEOTIDE SEQUENCE</scope>
    <source>
        <strain evidence="6">TK19036</strain>
    </source>
</reference>
<dbReference type="SUPFAM" id="SSF52833">
    <property type="entry name" value="Thioredoxin-like"/>
    <property type="match status" value="1"/>
</dbReference>
<dbReference type="Gene3D" id="3.40.30.10">
    <property type="entry name" value="Glutaredoxin"/>
    <property type="match status" value="1"/>
</dbReference>
<reference evidence="6" key="1">
    <citation type="journal article" date="2023" name="Comput. Struct. Biotechnol. J.">
        <title>Discovery of a novel marine Bacteroidetes with a rich repertoire of carbohydrate-active enzymes.</title>
        <authorList>
            <person name="Chen B."/>
            <person name="Liu G."/>
            <person name="Chen Q."/>
            <person name="Wang H."/>
            <person name="Liu L."/>
            <person name="Tang K."/>
        </authorList>
    </citation>
    <scope>NUCLEOTIDE SEQUENCE</scope>
    <source>
        <strain evidence="6">TK19036</strain>
    </source>
</reference>
<dbReference type="InterPro" id="IPR013740">
    <property type="entry name" value="Redoxin"/>
</dbReference>
<gene>
    <name evidence="6" type="ORF">K4G66_32315</name>
</gene>
<name>A0AA49GNI8_9BACT</name>
<dbReference type="PANTHER" id="PTHR42852:SF6">
    <property type="entry name" value="THIOL:DISULFIDE INTERCHANGE PROTEIN DSBE"/>
    <property type="match status" value="1"/>
</dbReference>
<dbReference type="InterPro" id="IPR036249">
    <property type="entry name" value="Thioredoxin-like_sf"/>
</dbReference>
<feature type="domain" description="Thioredoxin" evidence="5">
    <location>
        <begin position="350"/>
        <end position="494"/>
    </location>
</feature>
<keyword evidence="3" id="KW-1015">Disulfide bond</keyword>
<evidence type="ECO:0000256" key="2">
    <source>
        <dbReference type="ARBA" id="ARBA00022748"/>
    </source>
</evidence>
<evidence type="ECO:0000259" key="5">
    <source>
        <dbReference type="PROSITE" id="PS51352"/>
    </source>
</evidence>
<comment type="subcellular location">
    <subcellularLocation>
        <location evidence="1">Cell envelope</location>
    </subcellularLocation>
</comment>
<dbReference type="PANTHER" id="PTHR42852">
    <property type="entry name" value="THIOL:DISULFIDE INTERCHANGE PROTEIN DSBE"/>
    <property type="match status" value="1"/>
</dbReference>
<dbReference type="InterPro" id="IPR050553">
    <property type="entry name" value="Thioredoxin_ResA/DsbE_sf"/>
</dbReference>
<dbReference type="GO" id="GO:0016491">
    <property type="term" value="F:oxidoreductase activity"/>
    <property type="evidence" value="ECO:0007669"/>
    <property type="project" value="InterPro"/>
</dbReference>
<dbReference type="InterPro" id="IPR013766">
    <property type="entry name" value="Thioredoxin_domain"/>
</dbReference>